<evidence type="ECO:0000256" key="2">
    <source>
        <dbReference type="SAM" id="SignalP"/>
    </source>
</evidence>
<keyword evidence="2" id="KW-0732">Signal</keyword>
<evidence type="ECO:0000256" key="1">
    <source>
        <dbReference type="SAM" id="MobiDB-lite"/>
    </source>
</evidence>
<dbReference type="Proteomes" id="UP000292695">
    <property type="component" value="Unassembled WGS sequence"/>
</dbReference>
<dbReference type="RefSeq" id="WP_131290786.1">
    <property type="nucleotide sequence ID" value="NZ_SJKA01000006.1"/>
</dbReference>
<feature type="chain" id="PRO_5020546053" evidence="2">
    <location>
        <begin position="21"/>
        <end position="192"/>
    </location>
</feature>
<gene>
    <name evidence="3" type="ORF">E0H50_20285</name>
</gene>
<comment type="caution">
    <text evidence="3">The sequence shown here is derived from an EMBL/GenBank/DDBJ whole genome shotgun (WGS) entry which is preliminary data.</text>
</comment>
<protein>
    <submittedName>
        <fullName evidence="3">Uncharacterized protein</fullName>
    </submittedName>
</protein>
<dbReference type="OrthoDB" id="3830508at2"/>
<dbReference type="EMBL" id="SJKA01000006">
    <property type="protein sequence ID" value="TCC32510.1"/>
    <property type="molecule type" value="Genomic_DNA"/>
</dbReference>
<reference evidence="3 4" key="1">
    <citation type="submission" date="2019-02" db="EMBL/GenBank/DDBJ databases">
        <title>Kribbella capetownensis sp. nov. and Kribbella speibonae sp. nov., isolated from soil.</title>
        <authorList>
            <person name="Curtis S.M."/>
            <person name="Norton I."/>
            <person name="Everest G.J."/>
            <person name="Meyers P.R."/>
        </authorList>
    </citation>
    <scope>NUCLEOTIDE SEQUENCE [LARGE SCALE GENOMIC DNA]</scope>
    <source>
        <strain evidence="3 4">DSM 27082</strain>
    </source>
</reference>
<sequence length="192" mass="19567">MRVWAMAVAAVLTVAGPVAGCSGTSGDNSPPDATVTVEATGEPSPEPTEAEPTQSQQTKPSIEIASLPVGGVPEDGSNCNPISWLAGEIPAGVTIRLGTPSFDPTGVFEVDPSGCRSDAQTCAGLEWTAQNTPQCWVGFQQIAREGTVSLIIPATATCDSQEVCDTLETLGGSQITLTALPPETPLETPSSG</sequence>
<feature type="signal peptide" evidence="2">
    <location>
        <begin position="1"/>
        <end position="20"/>
    </location>
</feature>
<dbReference type="AlphaFoldDB" id="A0A4R0IJV2"/>
<feature type="region of interest" description="Disordered" evidence="1">
    <location>
        <begin position="20"/>
        <end position="60"/>
    </location>
</feature>
<keyword evidence="4" id="KW-1185">Reference proteome</keyword>
<proteinExistence type="predicted"/>
<organism evidence="3 4">
    <name type="scientific">Kribbella sindirgiensis</name>
    <dbReference type="NCBI Taxonomy" id="1124744"/>
    <lineage>
        <taxon>Bacteria</taxon>
        <taxon>Bacillati</taxon>
        <taxon>Actinomycetota</taxon>
        <taxon>Actinomycetes</taxon>
        <taxon>Propionibacteriales</taxon>
        <taxon>Kribbellaceae</taxon>
        <taxon>Kribbella</taxon>
    </lineage>
</organism>
<evidence type="ECO:0000313" key="4">
    <source>
        <dbReference type="Proteomes" id="UP000292695"/>
    </source>
</evidence>
<accession>A0A4R0IJV2</accession>
<evidence type="ECO:0000313" key="3">
    <source>
        <dbReference type="EMBL" id="TCC32510.1"/>
    </source>
</evidence>
<name>A0A4R0IJV2_9ACTN</name>